<feature type="non-terminal residue" evidence="1">
    <location>
        <position position="114"/>
    </location>
</feature>
<sequence length="114" mass="13014">MEELFFLVQRQSEGAALQVCGCVTRTMAHAAGFPHTTVLLVPVTWDQEHGGAMLFIHKRSPHKRTCPNTWDFCGGHLSFRDWHCHCLQSQLDTLNLIERVAEQTALREANEELR</sequence>
<dbReference type="Gene3D" id="3.90.79.10">
    <property type="entry name" value="Nucleoside Triphosphate Pyrophosphohydrolase"/>
    <property type="match status" value="1"/>
</dbReference>
<dbReference type="EMBL" id="BARU01028269">
    <property type="protein sequence ID" value="GAH68713.1"/>
    <property type="molecule type" value="Genomic_DNA"/>
</dbReference>
<organism evidence="1">
    <name type="scientific">marine sediment metagenome</name>
    <dbReference type="NCBI Taxonomy" id="412755"/>
    <lineage>
        <taxon>unclassified sequences</taxon>
        <taxon>metagenomes</taxon>
        <taxon>ecological metagenomes</taxon>
    </lineage>
</organism>
<evidence type="ECO:0008006" key="2">
    <source>
        <dbReference type="Google" id="ProtNLM"/>
    </source>
</evidence>
<protein>
    <recommendedName>
        <fullName evidence="2">Nudix hydrolase domain-containing protein</fullName>
    </recommendedName>
</protein>
<dbReference type="AlphaFoldDB" id="X1JG24"/>
<reference evidence="1" key="1">
    <citation type="journal article" date="2014" name="Front. Microbiol.">
        <title>High frequency of phylogenetically diverse reductive dehalogenase-homologous genes in deep subseafloor sedimentary metagenomes.</title>
        <authorList>
            <person name="Kawai M."/>
            <person name="Futagami T."/>
            <person name="Toyoda A."/>
            <person name="Takaki Y."/>
            <person name="Nishi S."/>
            <person name="Hori S."/>
            <person name="Arai W."/>
            <person name="Tsubouchi T."/>
            <person name="Morono Y."/>
            <person name="Uchiyama I."/>
            <person name="Ito T."/>
            <person name="Fujiyama A."/>
            <person name="Inagaki F."/>
            <person name="Takami H."/>
        </authorList>
    </citation>
    <scope>NUCLEOTIDE SEQUENCE</scope>
    <source>
        <strain evidence="1">Expedition CK06-06</strain>
    </source>
</reference>
<dbReference type="SUPFAM" id="SSF55811">
    <property type="entry name" value="Nudix"/>
    <property type="match status" value="1"/>
</dbReference>
<dbReference type="InterPro" id="IPR015797">
    <property type="entry name" value="NUDIX_hydrolase-like_dom_sf"/>
</dbReference>
<name>X1JG24_9ZZZZ</name>
<comment type="caution">
    <text evidence="1">The sequence shown here is derived from an EMBL/GenBank/DDBJ whole genome shotgun (WGS) entry which is preliminary data.</text>
</comment>
<gene>
    <name evidence="1" type="ORF">S03H2_45152</name>
</gene>
<proteinExistence type="predicted"/>
<accession>X1JG24</accession>
<evidence type="ECO:0000313" key="1">
    <source>
        <dbReference type="EMBL" id="GAH68713.1"/>
    </source>
</evidence>